<dbReference type="SUPFAM" id="SSF53474">
    <property type="entry name" value="alpha/beta-Hydrolases"/>
    <property type="match status" value="1"/>
</dbReference>
<dbReference type="EMBL" id="POUT01000016">
    <property type="protein sequence ID" value="PNG05665.1"/>
    <property type="molecule type" value="Genomic_DNA"/>
</dbReference>
<dbReference type="InterPro" id="IPR029058">
    <property type="entry name" value="AB_hydrolase_fold"/>
</dbReference>
<dbReference type="Gene3D" id="3.40.50.1820">
    <property type="entry name" value="alpha/beta hydrolase"/>
    <property type="match status" value="1"/>
</dbReference>
<evidence type="ECO:0000313" key="3">
    <source>
        <dbReference type="EMBL" id="PNG05665.1"/>
    </source>
</evidence>
<comment type="caution">
    <text evidence="3">The sequence shown here is derived from an EMBL/GenBank/DDBJ whole genome shotgun (WGS) entry which is preliminary data.</text>
</comment>
<sequence length="636" mass="70604">MPRSFLSASHFWLFIFSALCLSGCAGVKVNAIKNDDYLALRRGDVLTTGNLSASARTTLQVVGIAEKDCRKDLPACRRRLTDNSGLIDENRLSALAELWLLDAMRSVSPQREELRVDAYLESARYAYAYLFFTARSTGLRALEDRQTQVRDYYNFAVQEALTLLFELYRGKPPQSETADGRFRLQLARWTVSGTMQEVRLAEGRQLPQELIPAASLSFAGLRNQYRRDGLGAELVAVTRKRVVTGQSDRLPWSETPFPAISTVIRFPGETLEEVLATRTADITGYDPYRTTHFEVAGQSVPLAANFTSGYGLWLARSGFARQSLATLVGRGEVLEAPHLYLLQPYDPERQIIIMLHGLASSPEAWINVANEVLGDEALRNNYQIWQVYYPTNLPIALNNKAIRETIEQTLAYFDPQGTAVASRDIVLVGHSMGGVLSRLLVSSTQERLWSSVTAQYQMSGKRLEKARASLGPYLHFEPLPQVSRAVFVAAPHRGTPFAENRLSRWASGLVKLPVSVLGRLNELAQVLVDPNSAAPVALTRGLNSIDNLSDRDPFVKAAAELPISPRVRYHSIIGNHTPELSLTSTNDGVVPYASVHLPGAQSEKVISSWHSVQETPEAIIEIRRILQQHLVEKEAP</sequence>
<dbReference type="AlphaFoldDB" id="A0A2N8ST47"/>
<organism evidence="3 4">
    <name type="scientific">Stutzerimonas stutzeri</name>
    <name type="common">Pseudomonas stutzeri</name>
    <dbReference type="NCBI Taxonomy" id="316"/>
    <lineage>
        <taxon>Bacteria</taxon>
        <taxon>Pseudomonadati</taxon>
        <taxon>Pseudomonadota</taxon>
        <taxon>Gammaproteobacteria</taxon>
        <taxon>Pseudomonadales</taxon>
        <taxon>Pseudomonadaceae</taxon>
        <taxon>Stutzerimonas</taxon>
    </lineage>
</organism>
<proteinExistence type="predicted"/>
<feature type="domain" description="AB hydrolase-1" evidence="2">
    <location>
        <begin position="352"/>
        <end position="621"/>
    </location>
</feature>
<dbReference type="InterPro" id="IPR000073">
    <property type="entry name" value="AB_hydrolase_1"/>
</dbReference>
<protein>
    <submittedName>
        <fullName evidence="3">Alpha/beta hydrolase</fullName>
    </submittedName>
</protein>
<dbReference type="Proteomes" id="UP000236023">
    <property type="component" value="Unassembled WGS sequence"/>
</dbReference>
<accession>A0A2N8ST47</accession>
<name>A0A2N8ST47_STUST</name>
<feature type="signal peptide" evidence="1">
    <location>
        <begin position="1"/>
        <end position="25"/>
    </location>
</feature>
<evidence type="ECO:0000259" key="2">
    <source>
        <dbReference type="Pfam" id="PF12697"/>
    </source>
</evidence>
<feature type="chain" id="PRO_5014847761" evidence="1">
    <location>
        <begin position="26"/>
        <end position="636"/>
    </location>
</feature>
<dbReference type="GO" id="GO:0016787">
    <property type="term" value="F:hydrolase activity"/>
    <property type="evidence" value="ECO:0007669"/>
    <property type="project" value="UniProtKB-KW"/>
</dbReference>
<dbReference type="PANTHER" id="PTHR37946:SF1">
    <property type="entry name" value="SLL1969 PROTEIN"/>
    <property type="match status" value="1"/>
</dbReference>
<dbReference type="Pfam" id="PF12697">
    <property type="entry name" value="Abhydrolase_6"/>
    <property type="match status" value="1"/>
</dbReference>
<keyword evidence="1" id="KW-0732">Signal</keyword>
<gene>
    <name evidence="3" type="ORF">CXK94_20110</name>
</gene>
<evidence type="ECO:0000256" key="1">
    <source>
        <dbReference type="SAM" id="SignalP"/>
    </source>
</evidence>
<evidence type="ECO:0000313" key="4">
    <source>
        <dbReference type="Proteomes" id="UP000236023"/>
    </source>
</evidence>
<reference evidence="3 4" key="1">
    <citation type="submission" date="2018-01" db="EMBL/GenBank/DDBJ databases">
        <title>Denitrification phenotypes of diverse strains of Pseudomonas stutzeri.</title>
        <authorList>
            <person name="Milligan D.A."/>
            <person name="Bergaust L."/>
            <person name="Bakken L.R."/>
            <person name="Frostegard A."/>
        </authorList>
    </citation>
    <scope>NUCLEOTIDE SEQUENCE [LARGE SCALE GENOMIC DNA]</scope>
    <source>
        <strain evidence="3 4">24a75</strain>
    </source>
</reference>
<dbReference type="PANTHER" id="PTHR37946">
    <property type="entry name" value="SLL1969 PROTEIN"/>
    <property type="match status" value="1"/>
</dbReference>
<keyword evidence="3" id="KW-0378">Hydrolase</keyword>